<protein>
    <submittedName>
        <fullName evidence="1">Major capsid protein</fullName>
    </submittedName>
</protein>
<name>A0A8S5LMD6_9CAUD</name>
<proteinExistence type="predicted"/>
<dbReference type="EMBL" id="BK015879">
    <property type="protein sequence ID" value="DAD71252.1"/>
    <property type="molecule type" value="Genomic_DNA"/>
</dbReference>
<dbReference type="SUPFAM" id="SSF56563">
    <property type="entry name" value="Major capsid protein gp5"/>
    <property type="match status" value="1"/>
</dbReference>
<reference evidence="1" key="1">
    <citation type="journal article" date="2021" name="Proc. Natl. Acad. Sci. U.S.A.">
        <title>A Catalog of Tens of Thousands of Viruses from Human Metagenomes Reveals Hidden Associations with Chronic Diseases.</title>
        <authorList>
            <person name="Tisza M.J."/>
            <person name="Buck C.B."/>
        </authorList>
    </citation>
    <scope>NUCLEOTIDE SEQUENCE</scope>
    <source>
        <strain evidence="1">CtDuC3</strain>
    </source>
</reference>
<organism evidence="1">
    <name type="scientific">Siphoviridae sp. ctDuC3</name>
    <dbReference type="NCBI Taxonomy" id="2827563"/>
    <lineage>
        <taxon>Viruses</taxon>
        <taxon>Duplodnaviria</taxon>
        <taxon>Heunggongvirae</taxon>
        <taxon>Uroviricota</taxon>
        <taxon>Caudoviricetes</taxon>
    </lineage>
</organism>
<evidence type="ECO:0000313" key="1">
    <source>
        <dbReference type="EMBL" id="DAD71252.1"/>
    </source>
</evidence>
<sequence>MATTHQLVPSELLEKKITDIVNTKLNVMPLMTIDTSLTTAAGLKKVIHKYTYTGHVEKLAKGAKNTQKGKVTAAKTEYTVERYQQTYDYNDMDVMADPFLLDVLSDGAGKAMANEIRDEYFTEVAKISNTVALKGDFNYAGVVDALQQIGVEAEDGLFLLMGADAKAAIRKDADFIASRQGEMLYSGQFGSVAGIPCVFSKKVPANTVYATKKDAVKFFVKNAGSVEQDRDIETKDNTVVYERHGFMALVDDTESAKITFVPTPAAA</sequence>
<accession>A0A8S5LMD6</accession>